<sequence length="395" mass="46215">MNNKPRYIEGTMRNKIVNLLHVSSVITPRSYKLFDEPQSSINNTMCKMKREGVVEKGHSVEVFENLVISNYKENLENYFYDNIPDENLDFFEEYGIRDIKRAKYSKDQLQANAKRIIRSSEVVIMMDCAGIPTLPADKKDVVKNKTLTGNVYYQSREIRKYSGYTDDVEEIDGEKTAIASRINGTLLSAGGNYNVYHFGKDIQTWSAQGEYKIKSFIQNMLANYINKESCMLESAIILAYDLCLFERIIDPPKKYRERYEGLCMTYDDLYILPYDRNGRDMIKIMSESDWQVRMYEAVMEEPYKDTSKLDYVCDFYDGEVYTFVFCVPNFARLLQFVRKVKFAVPPKETIRVICFDYQAEFIKSILDGYAEIFSCSFEDFLKDWNSKKLVQQKAI</sequence>
<evidence type="ECO:0000313" key="2">
    <source>
        <dbReference type="Proteomes" id="UP000001299"/>
    </source>
</evidence>
<dbReference type="AlphaFoldDB" id="E0S4P5"/>
<keyword evidence="2" id="KW-1185">Reference proteome</keyword>
<reference evidence="1 2" key="1">
    <citation type="journal article" date="2010" name="PLoS ONE">
        <title>The glycobiome of the rumen bacterium Butyrivibrio proteoclasticus B316(T) highlights adaptation to a polysaccharide-rich environment.</title>
        <authorList>
            <person name="Kelly W.J."/>
            <person name="Leahy S.C."/>
            <person name="Altermann E."/>
            <person name="Yeoman C.J."/>
            <person name="Dunne J.C."/>
            <person name="Kong Z."/>
            <person name="Pacheco D.M."/>
            <person name="Li D."/>
            <person name="Noel S.J."/>
            <person name="Moon C.D."/>
            <person name="Cookson A.L."/>
            <person name="Attwood G.T."/>
        </authorList>
    </citation>
    <scope>NUCLEOTIDE SEQUENCE [LARGE SCALE GENOMIC DNA]</scope>
    <source>
        <strain evidence="2">ATCC 51982 / DSM 14932 / B316</strain>
        <plasmid evidence="2">Plasmid pCY186</plasmid>
    </source>
</reference>
<keyword evidence="1" id="KW-0614">Plasmid</keyword>
<dbReference type="HOGENOM" id="CLU_697712_0_0_9"/>
<proteinExistence type="predicted"/>
<name>E0S4P5_BUTPB</name>
<protein>
    <submittedName>
        <fullName evidence="1">Uncharacterized protein</fullName>
    </submittedName>
</protein>
<gene>
    <name evidence="1" type="ordered locus">bpr_IV012</name>
</gene>
<geneLocation type="plasmid" evidence="1 2">
    <name>pCY186</name>
</geneLocation>
<dbReference type="eggNOG" id="ENOG502ZAI0">
    <property type="taxonomic scope" value="Bacteria"/>
</dbReference>
<dbReference type="EMBL" id="CP001813">
    <property type="protein sequence ID" value="ADL36377.1"/>
    <property type="molecule type" value="Genomic_DNA"/>
</dbReference>
<accession>E0S4P5</accession>
<evidence type="ECO:0000313" key="1">
    <source>
        <dbReference type="EMBL" id="ADL36377.1"/>
    </source>
</evidence>
<dbReference type="RefSeq" id="WP_013283025.1">
    <property type="nucleotide sequence ID" value="NC_014390.1"/>
</dbReference>
<dbReference type="Proteomes" id="UP000001299">
    <property type="component" value="Plasmid pCY186"/>
</dbReference>
<organism evidence="1 2">
    <name type="scientific">Butyrivibrio proteoclasticus (strain ATCC 51982 / DSM 14932 / B316)</name>
    <name type="common">Clostridium proteoclasticum</name>
    <dbReference type="NCBI Taxonomy" id="515622"/>
    <lineage>
        <taxon>Bacteria</taxon>
        <taxon>Bacillati</taxon>
        <taxon>Bacillota</taxon>
        <taxon>Clostridia</taxon>
        <taxon>Lachnospirales</taxon>
        <taxon>Lachnospiraceae</taxon>
        <taxon>Butyrivibrio</taxon>
    </lineage>
</organism>
<dbReference type="KEGG" id="bpb:bpr_IV012"/>